<dbReference type="OrthoDB" id="5288828at2759"/>
<dbReference type="EMBL" id="ML996106">
    <property type="protein sequence ID" value="KAF2739060.1"/>
    <property type="molecule type" value="Genomic_DNA"/>
</dbReference>
<dbReference type="PANTHER" id="PTHR38113:SF1">
    <property type="entry name" value="DUF2293 DOMAIN-CONTAINING PROTEIN"/>
    <property type="match status" value="1"/>
</dbReference>
<feature type="non-terminal residue" evidence="3">
    <location>
        <position position="1"/>
    </location>
</feature>
<protein>
    <recommendedName>
        <fullName evidence="2">DUF2293 domain-containing protein</fullName>
    </recommendedName>
</protein>
<evidence type="ECO:0000313" key="3">
    <source>
        <dbReference type="EMBL" id="KAF2739060.1"/>
    </source>
</evidence>
<accession>A0A9P4R8I0</accession>
<evidence type="ECO:0000256" key="1">
    <source>
        <dbReference type="SAM" id="MobiDB-lite"/>
    </source>
</evidence>
<dbReference type="Proteomes" id="UP000799444">
    <property type="component" value="Unassembled WGS sequence"/>
</dbReference>
<feature type="region of interest" description="Disordered" evidence="1">
    <location>
        <begin position="279"/>
        <end position="305"/>
    </location>
</feature>
<dbReference type="Pfam" id="PF10056">
    <property type="entry name" value="DUF2293"/>
    <property type="match status" value="1"/>
</dbReference>
<feature type="non-terminal residue" evidence="3">
    <location>
        <position position="305"/>
    </location>
</feature>
<sequence>RATAIDRAKPAQKQKKGYKVLLEAVTAEKKKLRSKTTYSEAAPPGYTFVPIGYPDLSEHCRETCRRRKLDVYIVSARPGGAERDDPDKISHHIWRIGYHFPDAVVREAVDSLGYVFRRDGKFISRRKQASGNKVASQLARSMAGFEQRMQRGGKPATERETREQVGAAIRDLFPKIPDGDADAIIARAWESGRGTVGNASHLSLARRVQLAVGAHIRHVYTPYDTLLHADSADSANPRDRQRWQHARTVVEPITLSKLKEWRDEGDSAELEETFREVIILDDDDSDDVSDDESEDTSCTADGEEP</sequence>
<organism evidence="3 4">
    <name type="scientific">Polyplosphaeria fusca</name>
    <dbReference type="NCBI Taxonomy" id="682080"/>
    <lineage>
        <taxon>Eukaryota</taxon>
        <taxon>Fungi</taxon>
        <taxon>Dikarya</taxon>
        <taxon>Ascomycota</taxon>
        <taxon>Pezizomycotina</taxon>
        <taxon>Dothideomycetes</taxon>
        <taxon>Pleosporomycetidae</taxon>
        <taxon>Pleosporales</taxon>
        <taxon>Tetraplosphaeriaceae</taxon>
        <taxon>Polyplosphaeria</taxon>
    </lineage>
</organism>
<dbReference type="InterPro" id="IPR018744">
    <property type="entry name" value="DUF2293"/>
</dbReference>
<proteinExistence type="predicted"/>
<evidence type="ECO:0000259" key="2">
    <source>
        <dbReference type="Pfam" id="PF10056"/>
    </source>
</evidence>
<comment type="caution">
    <text evidence="3">The sequence shown here is derived from an EMBL/GenBank/DDBJ whole genome shotgun (WGS) entry which is preliminary data.</text>
</comment>
<keyword evidence="4" id="KW-1185">Reference proteome</keyword>
<reference evidence="3" key="1">
    <citation type="journal article" date="2020" name="Stud. Mycol.">
        <title>101 Dothideomycetes genomes: a test case for predicting lifestyles and emergence of pathogens.</title>
        <authorList>
            <person name="Haridas S."/>
            <person name="Albert R."/>
            <person name="Binder M."/>
            <person name="Bloem J."/>
            <person name="Labutti K."/>
            <person name="Salamov A."/>
            <person name="Andreopoulos B."/>
            <person name="Baker S."/>
            <person name="Barry K."/>
            <person name="Bills G."/>
            <person name="Bluhm B."/>
            <person name="Cannon C."/>
            <person name="Castanera R."/>
            <person name="Culley D."/>
            <person name="Daum C."/>
            <person name="Ezra D."/>
            <person name="Gonzalez J."/>
            <person name="Henrissat B."/>
            <person name="Kuo A."/>
            <person name="Liang C."/>
            <person name="Lipzen A."/>
            <person name="Lutzoni F."/>
            <person name="Magnuson J."/>
            <person name="Mondo S."/>
            <person name="Nolan M."/>
            <person name="Ohm R."/>
            <person name="Pangilinan J."/>
            <person name="Park H.-J."/>
            <person name="Ramirez L."/>
            <person name="Alfaro M."/>
            <person name="Sun H."/>
            <person name="Tritt A."/>
            <person name="Yoshinaga Y."/>
            <person name="Zwiers L.-H."/>
            <person name="Turgeon B."/>
            <person name="Goodwin S."/>
            <person name="Spatafora J."/>
            <person name="Crous P."/>
            <person name="Grigoriev I."/>
        </authorList>
    </citation>
    <scope>NUCLEOTIDE SEQUENCE</scope>
    <source>
        <strain evidence="3">CBS 125425</strain>
    </source>
</reference>
<dbReference type="PANTHER" id="PTHR38113">
    <property type="match status" value="1"/>
</dbReference>
<gene>
    <name evidence="3" type="ORF">EJ04DRAFT_421381</name>
</gene>
<dbReference type="AlphaFoldDB" id="A0A9P4R8I0"/>
<feature type="domain" description="DUF2293" evidence="2">
    <location>
        <begin position="168"/>
        <end position="262"/>
    </location>
</feature>
<name>A0A9P4R8I0_9PLEO</name>
<evidence type="ECO:0000313" key="4">
    <source>
        <dbReference type="Proteomes" id="UP000799444"/>
    </source>
</evidence>